<evidence type="ECO:0000259" key="3">
    <source>
        <dbReference type="SMART" id="SM00906"/>
    </source>
</evidence>
<sequence length="792" mass="87137">MSNSRGSNNGESDRRGHGPAAVSCAECRRTIPCQACIRRGCSHLCPNGTMPAAKSNKTVVVQTQKLAKDLKAAYARIKALEDALKIATSGSHPLLTGLQAQPVTPSMAAGEPVDGERYEERVHDATDMMGSLLIGADGKTRHIGGSASSEFLLTLIDPSVRQLTQRLSMKDNSAKLDPRETAQYGMPAEIVELSNAFPMGITTCTYGADHFTEFLPPRSRALQLVDLYYARFANLQLPIPRSDLMKTFIDLIYQSNEIGSARAVHPHKLSVIFIVLASGAVSDDPAFAPTLAHQYCVLSRACLSLISVMREANVATVQAVFINIWFLHTTDYDKSNEETWILQGACVKIAQIVNLDSAGWNMDQDEIQRRRVLWWEIYTYDAWSSIKTGRPPSIDLQYTDCRYPTDPDPTVLSADTKELGFHAWKFQVAVSALTPIMHYVFGVKKSSYSDLLELDKKIRQVTIPEHLKAPMNNTQSKQSWSSDPYTATNQYTTLGLVEAHLLYIHRSYFARAIHEEPLNPLKHKYGPSVMASYKSAYRMVCGLKDLYDDHPETAKQQRHFWSGMFSACVVLAALIIESPGSTLAQEAAPGLELAVRFFEMVCSNEGWAQSALTMLQRLLKRSQVAFVAFHSNSPQPGVLPNENDAEPNELVILGGRQSIVTPRPASHSLGAQSAISSPVTADSNQPNAAAKFDITLDAVAPAPTTQNGDDFDLSTLIMSHAGGEDQGMSDWSLFNTPSFGHEFDTDFHHTETYTQNSAVDHNYGLPEQGDRDAAMVAGNGVIWSMFANQLLP</sequence>
<reference evidence="4 5" key="1">
    <citation type="journal article" date="2016" name="Mol. Biol. Evol.">
        <title>Comparative Genomics of Early-Diverging Mushroom-Forming Fungi Provides Insights into the Origins of Lignocellulose Decay Capabilities.</title>
        <authorList>
            <person name="Nagy L.G."/>
            <person name="Riley R."/>
            <person name="Tritt A."/>
            <person name="Adam C."/>
            <person name="Daum C."/>
            <person name="Floudas D."/>
            <person name="Sun H."/>
            <person name="Yadav J.S."/>
            <person name="Pangilinan J."/>
            <person name="Larsson K.H."/>
            <person name="Matsuura K."/>
            <person name="Barry K."/>
            <person name="Labutti K."/>
            <person name="Kuo R."/>
            <person name="Ohm R.A."/>
            <person name="Bhattacharya S.S."/>
            <person name="Shirouzu T."/>
            <person name="Yoshinaga Y."/>
            <person name="Martin F.M."/>
            <person name="Grigoriev I.V."/>
            <person name="Hibbett D.S."/>
        </authorList>
    </citation>
    <scope>NUCLEOTIDE SEQUENCE [LARGE SCALE GENOMIC DNA]</scope>
    <source>
        <strain evidence="4 5">CBS 109695</strain>
    </source>
</reference>
<dbReference type="GO" id="GO:0003677">
    <property type="term" value="F:DNA binding"/>
    <property type="evidence" value="ECO:0007669"/>
    <property type="project" value="InterPro"/>
</dbReference>
<dbReference type="Proteomes" id="UP000076532">
    <property type="component" value="Unassembled WGS sequence"/>
</dbReference>
<evidence type="ECO:0000313" key="5">
    <source>
        <dbReference type="Proteomes" id="UP000076532"/>
    </source>
</evidence>
<keyword evidence="2" id="KW-0539">Nucleus</keyword>
<keyword evidence="5" id="KW-1185">Reference proteome</keyword>
<feature type="domain" description="Xylanolytic transcriptional activator regulatory" evidence="3">
    <location>
        <begin position="339"/>
        <end position="410"/>
    </location>
</feature>
<dbReference type="PANTHER" id="PTHR31001">
    <property type="entry name" value="UNCHARACTERIZED TRANSCRIPTIONAL REGULATORY PROTEIN"/>
    <property type="match status" value="1"/>
</dbReference>
<dbReference type="OrthoDB" id="424974at2759"/>
<accession>A0A166QE21</accession>
<dbReference type="InterPro" id="IPR050613">
    <property type="entry name" value="Sec_Metabolite_Reg"/>
</dbReference>
<dbReference type="GO" id="GO:0008270">
    <property type="term" value="F:zinc ion binding"/>
    <property type="evidence" value="ECO:0007669"/>
    <property type="project" value="InterPro"/>
</dbReference>
<gene>
    <name evidence="4" type="ORF">FIBSPDRAFT_731627</name>
</gene>
<dbReference type="CDD" id="cd12148">
    <property type="entry name" value="fungal_TF_MHR"/>
    <property type="match status" value="1"/>
</dbReference>
<evidence type="ECO:0000256" key="1">
    <source>
        <dbReference type="ARBA" id="ARBA00004123"/>
    </source>
</evidence>
<dbReference type="GO" id="GO:0005634">
    <property type="term" value="C:nucleus"/>
    <property type="evidence" value="ECO:0007669"/>
    <property type="project" value="UniProtKB-SubCell"/>
</dbReference>
<evidence type="ECO:0000256" key="2">
    <source>
        <dbReference type="ARBA" id="ARBA00023242"/>
    </source>
</evidence>
<dbReference type="AlphaFoldDB" id="A0A166QE21"/>
<dbReference type="SMART" id="SM00906">
    <property type="entry name" value="Fungal_trans"/>
    <property type="match status" value="1"/>
</dbReference>
<organism evidence="4 5">
    <name type="scientific">Athelia psychrophila</name>
    <dbReference type="NCBI Taxonomy" id="1759441"/>
    <lineage>
        <taxon>Eukaryota</taxon>
        <taxon>Fungi</taxon>
        <taxon>Dikarya</taxon>
        <taxon>Basidiomycota</taxon>
        <taxon>Agaricomycotina</taxon>
        <taxon>Agaricomycetes</taxon>
        <taxon>Agaricomycetidae</taxon>
        <taxon>Atheliales</taxon>
        <taxon>Atheliaceae</taxon>
        <taxon>Athelia</taxon>
    </lineage>
</organism>
<dbReference type="Pfam" id="PF04082">
    <property type="entry name" value="Fungal_trans"/>
    <property type="match status" value="1"/>
</dbReference>
<dbReference type="GO" id="GO:0006351">
    <property type="term" value="P:DNA-templated transcription"/>
    <property type="evidence" value="ECO:0007669"/>
    <property type="project" value="InterPro"/>
</dbReference>
<evidence type="ECO:0000313" key="4">
    <source>
        <dbReference type="EMBL" id="KZP27045.1"/>
    </source>
</evidence>
<comment type="subcellular location">
    <subcellularLocation>
        <location evidence="1">Nucleus</location>
    </subcellularLocation>
</comment>
<dbReference type="InterPro" id="IPR007219">
    <property type="entry name" value="XnlR_reg_dom"/>
</dbReference>
<dbReference type="EMBL" id="KV417511">
    <property type="protein sequence ID" value="KZP27045.1"/>
    <property type="molecule type" value="Genomic_DNA"/>
</dbReference>
<dbReference type="STRING" id="436010.A0A166QE21"/>
<dbReference type="PANTHER" id="PTHR31001:SF56">
    <property type="entry name" value="ZN(2)-C6 FUNGAL-TYPE DOMAIN-CONTAINING PROTEIN"/>
    <property type="match status" value="1"/>
</dbReference>
<proteinExistence type="predicted"/>
<protein>
    <recommendedName>
        <fullName evidence="3">Xylanolytic transcriptional activator regulatory domain-containing protein</fullName>
    </recommendedName>
</protein>
<name>A0A166QE21_9AGAM</name>